<keyword evidence="2 5" id="KW-0812">Transmembrane</keyword>
<reference evidence="6 7" key="1">
    <citation type="submission" date="2019-08" db="EMBL/GenBank/DDBJ databases">
        <title>Bacillus genomes from the desert of Cuatro Cienegas, Coahuila.</title>
        <authorList>
            <person name="Olmedo-Alvarez G."/>
        </authorList>
    </citation>
    <scope>NUCLEOTIDE SEQUENCE [LARGE SCALE GENOMIC DNA]</scope>
    <source>
        <strain evidence="6 7">CH40_1T</strain>
    </source>
</reference>
<organism evidence="6 7">
    <name type="scientific">Rossellomorea vietnamensis</name>
    <dbReference type="NCBI Taxonomy" id="218284"/>
    <lineage>
        <taxon>Bacteria</taxon>
        <taxon>Bacillati</taxon>
        <taxon>Bacillota</taxon>
        <taxon>Bacilli</taxon>
        <taxon>Bacillales</taxon>
        <taxon>Bacillaceae</taxon>
        <taxon>Rossellomorea</taxon>
    </lineage>
</organism>
<feature type="transmembrane region" description="Helical" evidence="5">
    <location>
        <begin position="6"/>
        <end position="23"/>
    </location>
</feature>
<dbReference type="AlphaFoldDB" id="A0A5D4KJP5"/>
<protein>
    <recommendedName>
        <fullName evidence="8">NADH-quinone oxidoreductase subunit K</fullName>
    </recommendedName>
</protein>
<comment type="caution">
    <text evidence="6">The sequence shown here is derived from an EMBL/GenBank/DDBJ whole genome shotgun (WGS) entry which is preliminary data.</text>
</comment>
<evidence type="ECO:0008006" key="8">
    <source>
        <dbReference type="Google" id="ProtNLM"/>
    </source>
</evidence>
<name>A0A5D4KJP5_9BACI</name>
<keyword evidence="4 5" id="KW-0472">Membrane</keyword>
<evidence type="ECO:0000256" key="5">
    <source>
        <dbReference type="SAM" id="Phobius"/>
    </source>
</evidence>
<dbReference type="Proteomes" id="UP000323317">
    <property type="component" value="Unassembled WGS sequence"/>
</dbReference>
<sequence>MALTAIVLGEIVTAVMLALVIKIHKRFGTLNVDEVRRLRG</sequence>
<keyword evidence="3 5" id="KW-1133">Transmembrane helix</keyword>
<evidence type="ECO:0000256" key="4">
    <source>
        <dbReference type="ARBA" id="ARBA00023136"/>
    </source>
</evidence>
<dbReference type="InterPro" id="IPR039428">
    <property type="entry name" value="NUOK/Mnh_C1-like"/>
</dbReference>
<gene>
    <name evidence="6" type="ORF">FZC79_04395</name>
</gene>
<dbReference type="GO" id="GO:0016020">
    <property type="term" value="C:membrane"/>
    <property type="evidence" value="ECO:0007669"/>
    <property type="project" value="UniProtKB-SubCell"/>
</dbReference>
<dbReference type="RefSeq" id="WP_148945799.1">
    <property type="nucleotide sequence ID" value="NZ_VTEH01000002.1"/>
</dbReference>
<evidence type="ECO:0000256" key="3">
    <source>
        <dbReference type="ARBA" id="ARBA00022989"/>
    </source>
</evidence>
<comment type="subcellular location">
    <subcellularLocation>
        <location evidence="1">Membrane</location>
        <topology evidence="1">Multi-pass membrane protein</topology>
    </subcellularLocation>
</comment>
<dbReference type="EMBL" id="VTEH01000002">
    <property type="protein sequence ID" value="TYR77109.1"/>
    <property type="molecule type" value="Genomic_DNA"/>
</dbReference>
<dbReference type="Pfam" id="PF00420">
    <property type="entry name" value="Oxidored_q2"/>
    <property type="match status" value="1"/>
</dbReference>
<dbReference type="Gene3D" id="1.10.287.3510">
    <property type="match status" value="1"/>
</dbReference>
<accession>A0A5D4KJP5</accession>
<evidence type="ECO:0000256" key="2">
    <source>
        <dbReference type="ARBA" id="ARBA00022692"/>
    </source>
</evidence>
<evidence type="ECO:0000256" key="1">
    <source>
        <dbReference type="ARBA" id="ARBA00004141"/>
    </source>
</evidence>
<evidence type="ECO:0000313" key="6">
    <source>
        <dbReference type="EMBL" id="TYR77109.1"/>
    </source>
</evidence>
<evidence type="ECO:0000313" key="7">
    <source>
        <dbReference type="Proteomes" id="UP000323317"/>
    </source>
</evidence>
<proteinExistence type="predicted"/>